<evidence type="ECO:0000259" key="6">
    <source>
        <dbReference type="Pfam" id="PF17101"/>
    </source>
</evidence>
<dbReference type="EMBL" id="JAQFWP010000015">
    <property type="protein sequence ID" value="MDA2804925.1"/>
    <property type="molecule type" value="Genomic_DNA"/>
</dbReference>
<dbReference type="Pfam" id="PF17103">
    <property type="entry name" value="Stealth_CR4"/>
    <property type="match status" value="1"/>
</dbReference>
<dbReference type="InterPro" id="IPR021520">
    <property type="entry name" value="Stealth_CR2"/>
</dbReference>
<evidence type="ECO:0000256" key="1">
    <source>
        <dbReference type="ARBA" id="ARBA00007583"/>
    </source>
</evidence>
<dbReference type="Pfam" id="PF17102">
    <property type="entry name" value="Stealth_CR3"/>
    <property type="match status" value="1"/>
</dbReference>
<evidence type="ECO:0000259" key="8">
    <source>
        <dbReference type="Pfam" id="PF17103"/>
    </source>
</evidence>
<evidence type="ECO:0000256" key="3">
    <source>
        <dbReference type="ARBA" id="ARBA00023169"/>
    </source>
</evidence>
<reference evidence="9" key="1">
    <citation type="submission" date="2023-01" db="EMBL/GenBank/DDBJ databases">
        <title>Draft genome sequence of Nocardiopsis sp. LSu2-4 isolated from halophytes.</title>
        <authorList>
            <person name="Duangmal K."/>
            <person name="Chantavorakit T."/>
        </authorList>
    </citation>
    <scope>NUCLEOTIDE SEQUENCE</scope>
    <source>
        <strain evidence="9">LSu2-4</strain>
    </source>
</reference>
<dbReference type="InterPro" id="IPR031358">
    <property type="entry name" value="Stealth_CR1"/>
</dbReference>
<feature type="compositionally biased region" description="Basic and acidic residues" evidence="4">
    <location>
        <begin position="21"/>
        <end position="49"/>
    </location>
</feature>
<feature type="compositionally biased region" description="Basic residues" evidence="4">
    <location>
        <begin position="1"/>
        <end position="12"/>
    </location>
</feature>
<organism evidence="9 10">
    <name type="scientific">Nocardiopsis suaedae</name>
    <dbReference type="NCBI Taxonomy" id="3018444"/>
    <lineage>
        <taxon>Bacteria</taxon>
        <taxon>Bacillati</taxon>
        <taxon>Actinomycetota</taxon>
        <taxon>Actinomycetes</taxon>
        <taxon>Streptosporangiales</taxon>
        <taxon>Nocardiopsidaceae</taxon>
        <taxon>Nocardiopsis</taxon>
    </lineage>
</organism>
<feature type="domain" description="Stealth protein CR2 conserved region 2" evidence="5">
    <location>
        <begin position="322"/>
        <end position="427"/>
    </location>
</feature>
<feature type="domain" description="Stealth protein CR1 conserved region 1" evidence="6">
    <location>
        <begin position="283"/>
        <end position="307"/>
    </location>
</feature>
<dbReference type="RefSeq" id="WP_270677533.1">
    <property type="nucleotide sequence ID" value="NZ_JAQFWP010000015.1"/>
</dbReference>
<comment type="caution">
    <text evidence="9">The sequence shown here is derived from an EMBL/GenBank/DDBJ whole genome shotgun (WGS) entry which is preliminary data.</text>
</comment>
<keyword evidence="10" id="KW-1185">Reference proteome</keyword>
<comment type="similarity">
    <text evidence="1">Belongs to the stealth family.</text>
</comment>
<dbReference type="InterPro" id="IPR047141">
    <property type="entry name" value="Stealth"/>
</dbReference>
<dbReference type="Pfam" id="PF11380">
    <property type="entry name" value="Stealth_CR2"/>
    <property type="match status" value="1"/>
</dbReference>
<keyword evidence="3" id="KW-0270">Exopolysaccharide synthesis</keyword>
<proteinExistence type="inferred from homology"/>
<evidence type="ECO:0000313" key="9">
    <source>
        <dbReference type="EMBL" id="MDA2804925.1"/>
    </source>
</evidence>
<feature type="domain" description="Stealth protein CR3 conserved region 3" evidence="7">
    <location>
        <begin position="472"/>
        <end position="519"/>
    </location>
</feature>
<keyword evidence="2" id="KW-0808">Transferase</keyword>
<name>A0ABT4TJQ2_9ACTN</name>
<dbReference type="PANTHER" id="PTHR24045:SF0">
    <property type="entry name" value="N-ACETYLGLUCOSAMINE-1-PHOSPHOTRANSFERASE SUBUNITS ALPHA_BETA"/>
    <property type="match status" value="1"/>
</dbReference>
<evidence type="ECO:0000259" key="5">
    <source>
        <dbReference type="Pfam" id="PF11380"/>
    </source>
</evidence>
<dbReference type="InterPro" id="IPR031356">
    <property type="entry name" value="Stealth_CR4"/>
</dbReference>
<sequence>MGAKARIRRAGKHLLPPTVRTRIEEERRREREEAAERKRAERKAAEERERAERIALKRRALLASDERLRAFAGPDGQELIGRTVDAFTSRDASAHNLRLVTEAAVRAGADYFLVPGRSRTRHVVGLRRADKKAFLEAMRALYGAASVYAAKPAPGGTLAAGPALYAEGALPSGVKKSAVIRFGRHLLGPDGQLLSGLEHGCDVEFWRDGEEFSADEAYTEKYARLRVQAPEDVLADSWVAPRRNQVADVLPTGQRIPATTLVDGREHPPFAPFTRPRPDRVDFPVDAVFTWVDGDDPVLAAERERHRGGTGEIAARETGASRYTDRDELRYALRSLHTYAPFIRHVHIVTDRQTPHWLDTSASGVTVVDHREIFADPSVLPVFNSHAIGTQLHHIPGLSERYLYLNDDVFFGRAAAAEDFFHANGIARLPFSPFQFGLGEPHPEEPAPNSAGKNVRRLLEAEHGRFITNKFKHVPHPQIREVMGELEKTFAEEVAATAASRFRSTGDVGMGATLHHHHALLTGRGVPADYRLRYVDVATDDAPERLEELRTRRGHDFFCLNDVDTPPERREEIDAMVRGFLEEYFPFPSPWEKKGS</sequence>
<protein>
    <submittedName>
        <fullName evidence="9">Stealth family protein</fullName>
    </submittedName>
</protein>
<evidence type="ECO:0000256" key="4">
    <source>
        <dbReference type="SAM" id="MobiDB-lite"/>
    </source>
</evidence>
<evidence type="ECO:0000313" key="10">
    <source>
        <dbReference type="Proteomes" id="UP001165685"/>
    </source>
</evidence>
<gene>
    <name evidence="9" type="ORF">O4U47_10405</name>
</gene>
<dbReference type="Proteomes" id="UP001165685">
    <property type="component" value="Unassembled WGS sequence"/>
</dbReference>
<evidence type="ECO:0000256" key="2">
    <source>
        <dbReference type="ARBA" id="ARBA00022679"/>
    </source>
</evidence>
<dbReference type="Pfam" id="PF17101">
    <property type="entry name" value="Stealth_CR1"/>
    <property type="match status" value="1"/>
</dbReference>
<feature type="domain" description="Stealth protein CR4 conserved region 4" evidence="8">
    <location>
        <begin position="548"/>
        <end position="594"/>
    </location>
</feature>
<dbReference type="PANTHER" id="PTHR24045">
    <property type="match status" value="1"/>
</dbReference>
<accession>A0ABT4TJQ2</accession>
<evidence type="ECO:0000259" key="7">
    <source>
        <dbReference type="Pfam" id="PF17102"/>
    </source>
</evidence>
<feature type="region of interest" description="Disordered" evidence="4">
    <location>
        <begin position="1"/>
        <end position="49"/>
    </location>
</feature>
<dbReference type="InterPro" id="IPR031357">
    <property type="entry name" value="Stealth_CR3"/>
</dbReference>